<feature type="region of interest" description="Disordered" evidence="2">
    <location>
        <begin position="964"/>
        <end position="1004"/>
    </location>
</feature>
<dbReference type="OMA" id="MPSICEY"/>
<feature type="coiled-coil region" evidence="1">
    <location>
        <begin position="345"/>
        <end position="393"/>
    </location>
</feature>
<dbReference type="AlphaFoldDB" id="A0A336KT81"/>
<reference evidence="3" key="1">
    <citation type="submission" date="2018-04" db="EMBL/GenBank/DDBJ databases">
        <authorList>
            <person name="Go L.Y."/>
            <person name="Mitchell J.A."/>
        </authorList>
    </citation>
    <scope>NUCLEOTIDE SEQUENCE</scope>
    <source>
        <tissue evidence="3">Whole organism</tissue>
    </source>
</reference>
<proteinExistence type="predicted"/>
<protein>
    <submittedName>
        <fullName evidence="3">CSON014742 protein</fullName>
    </submittedName>
</protein>
<evidence type="ECO:0000256" key="1">
    <source>
        <dbReference type="SAM" id="Coils"/>
    </source>
</evidence>
<feature type="coiled-coil region" evidence="1">
    <location>
        <begin position="805"/>
        <end position="832"/>
    </location>
</feature>
<evidence type="ECO:0000313" key="4">
    <source>
        <dbReference type="EMBL" id="SSX27690.1"/>
    </source>
</evidence>
<name>A0A336KT81_CULSO</name>
<dbReference type="EMBL" id="UFQT01000862">
    <property type="protein sequence ID" value="SSX27690.1"/>
    <property type="molecule type" value="Genomic_DNA"/>
</dbReference>
<feature type="region of interest" description="Disordered" evidence="2">
    <location>
        <begin position="638"/>
        <end position="663"/>
    </location>
</feature>
<reference evidence="4" key="2">
    <citation type="submission" date="2018-07" db="EMBL/GenBank/DDBJ databases">
        <authorList>
            <person name="Quirk P.G."/>
            <person name="Krulwich T.A."/>
        </authorList>
    </citation>
    <scope>NUCLEOTIDE SEQUENCE</scope>
</reference>
<evidence type="ECO:0000256" key="2">
    <source>
        <dbReference type="SAM" id="MobiDB-lite"/>
    </source>
</evidence>
<feature type="compositionally biased region" description="Polar residues" evidence="2">
    <location>
        <begin position="186"/>
        <end position="198"/>
    </location>
</feature>
<gene>
    <name evidence="3" type="primary">CSON014742</name>
</gene>
<evidence type="ECO:0000313" key="3">
    <source>
        <dbReference type="EMBL" id="SSX07348.1"/>
    </source>
</evidence>
<feature type="compositionally biased region" description="Polar residues" evidence="2">
    <location>
        <begin position="9"/>
        <end position="27"/>
    </location>
</feature>
<feature type="compositionally biased region" description="Low complexity" evidence="2">
    <location>
        <begin position="964"/>
        <end position="988"/>
    </location>
</feature>
<feature type="coiled-coil region" evidence="1">
    <location>
        <begin position="427"/>
        <end position="542"/>
    </location>
</feature>
<dbReference type="EMBL" id="UFQS01000862">
    <property type="protein sequence ID" value="SSX07348.1"/>
    <property type="molecule type" value="Genomic_DNA"/>
</dbReference>
<feature type="compositionally biased region" description="Low complexity" evidence="2">
    <location>
        <begin position="199"/>
        <end position="217"/>
    </location>
</feature>
<accession>A0A336KT81</accession>
<feature type="compositionally biased region" description="Polar residues" evidence="2">
    <location>
        <begin position="638"/>
        <end position="648"/>
    </location>
</feature>
<sequence>MMDSKQEQDLVQSTQALEISGSTNSGSIYDKSLPSSYREGSDSGVEASGPSLMRELSNNSNDYASSGIGIPTDNENGNTTTTTTSCTSSMISCSSDFPTEDTIIKVSDSCVNAECASEGGSESSSIANMLDSLEKKFVCPISNGTMTLTRKRLNFKDNDRRHTITAGPNLLTLARARSRDKGASNGVAQKQVENTGKGSSSLTRTTSMSRNSSSVRTPGTPTNEDGRWPSNVGRSTPRASSVTPLTSALATLPRRRRGIDEDCSRPVSRSSSINRDPMSISMSGRIPKAPSFRSKQIQKTKIYHETGMQTALTGDDLERAITSGTKVDVNVERPVIETKTKETQSDIRDREFERLENKLKEVMRENEMKTLRIQELEVQTAKEKETRQILDKQIQDHSSKLLSILEPYQTSNSSQSGDDSMSYTDILVVLEMQLKSNEKIIRKQQEEIKRLQNTCCALHQDLEKSFTVQQNLVKQKRELEEESSELHEFLQAEKIAFVDALKESENEVSAIREELAQKTTDLEKQQEEVRHLVRVNEQRRQELIGMQAKLCGLENRSKDLLCQQSTAVSDASCALADLSARLDNLVESLLKSYEISEQELGEYGAELINESPSVSPTQQRNQSFLTAVVNAIKSAATSARQSVQSKHTNGADDKSDSTEMLDSETEPCLMMENVLEDVQMPDSHSQNLVSTSQIMLSHIEMPAEMYRQDDSLNNLSEAIANRQQLELHAANSIRPAVDDLSPVSNDSILDQPSISEFCTAHALVDQVLEIDCLVTKLLKVLRIVQMNSDCWIQELLAEKEKLEMSDNNEVQMNEVEKENLQLKAELKDISSQLLQKNTDLVNCKFDLQRHRLEIDKLNQDVCSLSTLCSQKSLNKEDTKSEDPSNLVNTPDWKQAILEAKRQYEAIDQALEILHSVQTVVEQCPALKALQQNLEATNFQGATSLPLLNAVLVASVNNANYCKDLNANPNNNNNGNNSNNNDNGNSSPSKIQLSPVHDQAIDSTA</sequence>
<dbReference type="VEuPathDB" id="VectorBase:CSON014742"/>
<keyword evidence="1" id="KW-0175">Coiled coil</keyword>
<organism evidence="3">
    <name type="scientific">Culicoides sonorensis</name>
    <name type="common">Biting midge</name>
    <dbReference type="NCBI Taxonomy" id="179676"/>
    <lineage>
        <taxon>Eukaryota</taxon>
        <taxon>Metazoa</taxon>
        <taxon>Ecdysozoa</taxon>
        <taxon>Arthropoda</taxon>
        <taxon>Hexapoda</taxon>
        <taxon>Insecta</taxon>
        <taxon>Pterygota</taxon>
        <taxon>Neoptera</taxon>
        <taxon>Endopterygota</taxon>
        <taxon>Diptera</taxon>
        <taxon>Nematocera</taxon>
        <taxon>Chironomoidea</taxon>
        <taxon>Ceratopogonidae</taxon>
        <taxon>Ceratopogoninae</taxon>
        <taxon>Culicoides</taxon>
        <taxon>Monoculicoides</taxon>
    </lineage>
</organism>
<feature type="region of interest" description="Disordered" evidence="2">
    <location>
        <begin position="178"/>
        <end position="293"/>
    </location>
</feature>
<feature type="region of interest" description="Disordered" evidence="2">
    <location>
        <begin position="1"/>
        <end position="81"/>
    </location>
</feature>
<feature type="compositionally biased region" description="Polar residues" evidence="2">
    <location>
        <begin position="232"/>
        <end position="249"/>
    </location>
</feature>